<keyword evidence="5 9" id="KW-0812">Transmembrane</keyword>
<dbReference type="PROSITE" id="PS51012">
    <property type="entry name" value="ABC_TM2"/>
    <property type="match status" value="1"/>
</dbReference>
<evidence type="ECO:0000259" key="10">
    <source>
        <dbReference type="PROSITE" id="PS51012"/>
    </source>
</evidence>
<evidence type="ECO:0000256" key="3">
    <source>
        <dbReference type="ARBA" id="ARBA00022448"/>
    </source>
</evidence>
<evidence type="ECO:0000256" key="9">
    <source>
        <dbReference type="RuleBase" id="RU361157"/>
    </source>
</evidence>
<dbReference type="GO" id="GO:0015920">
    <property type="term" value="P:lipopolysaccharide transport"/>
    <property type="evidence" value="ECO:0007669"/>
    <property type="project" value="TreeGrafter"/>
</dbReference>
<proteinExistence type="inferred from homology"/>
<dbReference type="Proteomes" id="UP000823821">
    <property type="component" value="Unassembled WGS sequence"/>
</dbReference>
<feature type="transmembrane region" description="Helical" evidence="9">
    <location>
        <begin position="158"/>
        <end position="184"/>
    </location>
</feature>
<comment type="caution">
    <text evidence="11">The sequence shown here is derived from an EMBL/GenBank/DDBJ whole genome shotgun (WGS) entry which is preliminary data.</text>
</comment>
<keyword evidence="3 9" id="KW-0813">Transport</keyword>
<dbReference type="InterPro" id="IPR047817">
    <property type="entry name" value="ABC2_TM_bact-type"/>
</dbReference>
<dbReference type="EMBL" id="DWZD01000044">
    <property type="protein sequence ID" value="HJA79458.1"/>
    <property type="molecule type" value="Genomic_DNA"/>
</dbReference>
<reference evidence="11" key="1">
    <citation type="journal article" date="2021" name="PeerJ">
        <title>Extensive microbial diversity within the chicken gut microbiome revealed by metagenomics and culture.</title>
        <authorList>
            <person name="Gilroy R."/>
            <person name="Ravi A."/>
            <person name="Getino M."/>
            <person name="Pursley I."/>
            <person name="Horton D.L."/>
            <person name="Alikhan N.F."/>
            <person name="Baker D."/>
            <person name="Gharbi K."/>
            <person name="Hall N."/>
            <person name="Watson M."/>
            <person name="Adriaenssens E.M."/>
            <person name="Foster-Nyarko E."/>
            <person name="Jarju S."/>
            <person name="Secka A."/>
            <person name="Antonio M."/>
            <person name="Oren A."/>
            <person name="Chaudhuri R.R."/>
            <person name="La Ragione R."/>
            <person name="Hildebrand F."/>
            <person name="Pallen M.J."/>
        </authorList>
    </citation>
    <scope>NUCLEOTIDE SEQUENCE</scope>
    <source>
        <strain evidence="11">5032</strain>
    </source>
</reference>
<evidence type="ECO:0000256" key="5">
    <source>
        <dbReference type="ARBA" id="ARBA00022692"/>
    </source>
</evidence>
<feature type="transmembrane region" description="Helical" evidence="9">
    <location>
        <begin position="39"/>
        <end position="67"/>
    </location>
</feature>
<feature type="domain" description="ABC transmembrane type-2" evidence="10">
    <location>
        <begin position="41"/>
        <end position="268"/>
    </location>
</feature>
<comment type="subcellular location">
    <subcellularLocation>
        <location evidence="1 9">Cell membrane</location>
        <topology evidence="1 9">Multi-pass membrane protein</topology>
    </subcellularLocation>
</comment>
<evidence type="ECO:0000256" key="4">
    <source>
        <dbReference type="ARBA" id="ARBA00022475"/>
    </source>
</evidence>
<evidence type="ECO:0000256" key="1">
    <source>
        <dbReference type="ARBA" id="ARBA00004651"/>
    </source>
</evidence>
<feature type="transmembrane region" description="Helical" evidence="9">
    <location>
        <begin position="243"/>
        <end position="266"/>
    </location>
</feature>
<dbReference type="AlphaFoldDB" id="A0A9D2HQ22"/>
<accession>A0A9D2HQ22</accession>
<feature type="transmembrane region" description="Helical" evidence="9">
    <location>
        <begin position="79"/>
        <end position="101"/>
    </location>
</feature>
<dbReference type="InterPro" id="IPR013525">
    <property type="entry name" value="ABC2_TM"/>
</dbReference>
<keyword evidence="4 9" id="KW-1003">Cell membrane</keyword>
<dbReference type="PANTHER" id="PTHR30413">
    <property type="entry name" value="INNER MEMBRANE TRANSPORT PERMEASE"/>
    <property type="match status" value="1"/>
</dbReference>
<sequence>MNALLYLLDFTRAPRLIWRHRGLFFQMLRRNIVARYRGSVLGIIWCFAHPLMMLTVYTFVFGIIFKARWGIDTLDDNRAAFPLIMFCGMTMFSIFAESLNMAGNLIVQQTNLVKKVIFPLELLPLLTVCTAFFFGLAWFFLLSVGVFCFLGVPGWTMLLLPLTLLPLLLLSAGLACIVSAFGVYLRDVPQLVAVGVQILFFMTPIFYPVALVPEKLRILLLLNPLTPIVEESRKLFLYGMQPDYTVCLVLLAVCLLIFQLGFCCFAKMKKGFADVL</sequence>
<evidence type="ECO:0000313" key="11">
    <source>
        <dbReference type="EMBL" id="HJA79458.1"/>
    </source>
</evidence>
<evidence type="ECO:0000256" key="7">
    <source>
        <dbReference type="ARBA" id="ARBA00023047"/>
    </source>
</evidence>
<keyword evidence="6 9" id="KW-1133">Transmembrane helix</keyword>
<evidence type="ECO:0000256" key="2">
    <source>
        <dbReference type="ARBA" id="ARBA00007783"/>
    </source>
</evidence>
<keyword evidence="7" id="KW-0625">Polysaccharide transport</keyword>
<dbReference type="GO" id="GO:0140359">
    <property type="term" value="F:ABC-type transporter activity"/>
    <property type="evidence" value="ECO:0007669"/>
    <property type="project" value="InterPro"/>
</dbReference>
<evidence type="ECO:0000256" key="6">
    <source>
        <dbReference type="ARBA" id="ARBA00022989"/>
    </source>
</evidence>
<evidence type="ECO:0000313" key="12">
    <source>
        <dbReference type="Proteomes" id="UP000823821"/>
    </source>
</evidence>
<comment type="similarity">
    <text evidence="2 9">Belongs to the ABC-2 integral membrane protein family.</text>
</comment>
<evidence type="ECO:0000256" key="8">
    <source>
        <dbReference type="ARBA" id="ARBA00023136"/>
    </source>
</evidence>
<reference evidence="11" key="2">
    <citation type="submission" date="2021-04" db="EMBL/GenBank/DDBJ databases">
        <authorList>
            <person name="Gilroy R."/>
        </authorList>
    </citation>
    <scope>NUCLEOTIDE SEQUENCE</scope>
    <source>
        <strain evidence="11">5032</strain>
    </source>
</reference>
<protein>
    <recommendedName>
        <fullName evidence="9">Transport permease protein</fullName>
    </recommendedName>
</protein>
<feature type="transmembrane region" description="Helical" evidence="9">
    <location>
        <begin position="122"/>
        <end position="152"/>
    </location>
</feature>
<organism evidence="11 12">
    <name type="scientific">Candidatus Desulfovibrio intestinavium</name>
    <dbReference type="NCBI Taxonomy" id="2838534"/>
    <lineage>
        <taxon>Bacteria</taxon>
        <taxon>Pseudomonadati</taxon>
        <taxon>Thermodesulfobacteriota</taxon>
        <taxon>Desulfovibrionia</taxon>
        <taxon>Desulfovibrionales</taxon>
        <taxon>Desulfovibrionaceae</taxon>
        <taxon>Desulfovibrio</taxon>
    </lineage>
</organism>
<keyword evidence="7" id="KW-0762">Sugar transport</keyword>
<dbReference type="PANTHER" id="PTHR30413:SF10">
    <property type="entry name" value="CAPSULE POLYSACCHARIDE EXPORT INNER-MEMBRANE PROTEIN CTRC"/>
    <property type="match status" value="1"/>
</dbReference>
<dbReference type="Pfam" id="PF01061">
    <property type="entry name" value="ABC2_membrane"/>
    <property type="match status" value="1"/>
</dbReference>
<dbReference type="GO" id="GO:0005886">
    <property type="term" value="C:plasma membrane"/>
    <property type="evidence" value="ECO:0007669"/>
    <property type="project" value="UniProtKB-SubCell"/>
</dbReference>
<name>A0A9D2HQ22_9BACT</name>
<gene>
    <name evidence="11" type="ORF">H9784_07840</name>
</gene>
<keyword evidence="8 9" id="KW-0472">Membrane</keyword>
<dbReference type="GO" id="GO:0015774">
    <property type="term" value="P:polysaccharide transport"/>
    <property type="evidence" value="ECO:0007669"/>
    <property type="project" value="UniProtKB-KW"/>
</dbReference>
<feature type="transmembrane region" description="Helical" evidence="9">
    <location>
        <begin position="191"/>
        <end position="210"/>
    </location>
</feature>